<dbReference type="EMBL" id="CP003520">
    <property type="protein sequence ID" value="AFN82715.1"/>
    <property type="molecule type" value="Genomic_DNA"/>
</dbReference>
<name>I7ADR2_ENCRO</name>
<keyword evidence="4 5" id="KW-0472">Membrane</keyword>
<reference evidence="6 7" key="1">
    <citation type="journal article" date="2012" name="Proc. Natl. Acad. Sci. U.S.A.">
        <title>Gain and loss of multiple functionally related, horizontally transferred genes in the reduced genomes of two microsporidian parasites.</title>
        <authorList>
            <person name="Pombert J.-F."/>
            <person name="Selman M."/>
            <person name="Burki F."/>
            <person name="Bardell F.T."/>
            <person name="Farinelli L."/>
            <person name="Solter L.F."/>
            <person name="Whitman D.W."/>
            <person name="Weiss L.M."/>
            <person name="Corradi N."/>
            <person name="Keeling P.J."/>
        </authorList>
    </citation>
    <scope>NUCLEOTIDE SEQUENCE [LARGE SCALE GENOMIC DNA]</scope>
    <source>
        <strain evidence="6 7">SJ-2008</strain>
    </source>
</reference>
<dbReference type="HOGENOM" id="CLU_103036_0_0_1"/>
<feature type="transmembrane region" description="Helical" evidence="5">
    <location>
        <begin position="152"/>
        <end position="172"/>
    </location>
</feature>
<dbReference type="Proteomes" id="UP000010094">
    <property type="component" value="Chromosome III"/>
</dbReference>
<dbReference type="VEuPathDB" id="MicrosporidiaDB:EROM_030940"/>
<protein>
    <recommendedName>
        <fullName evidence="8">FAR-17a/AIG1-like protein</fullName>
    </recommendedName>
</protein>
<dbReference type="GO" id="GO:0012505">
    <property type="term" value="C:endomembrane system"/>
    <property type="evidence" value="ECO:0007669"/>
    <property type="project" value="UniProtKB-SubCell"/>
</dbReference>
<evidence type="ECO:0000313" key="7">
    <source>
        <dbReference type="Proteomes" id="UP000010094"/>
    </source>
</evidence>
<dbReference type="RefSeq" id="XP_009264212.1">
    <property type="nucleotide sequence ID" value="XM_009265937.1"/>
</dbReference>
<evidence type="ECO:0000256" key="3">
    <source>
        <dbReference type="ARBA" id="ARBA00022989"/>
    </source>
</evidence>
<keyword evidence="2 5" id="KW-0812">Transmembrane</keyword>
<dbReference type="OrthoDB" id="1898221at2759"/>
<evidence type="ECO:0000256" key="4">
    <source>
        <dbReference type="ARBA" id="ARBA00023136"/>
    </source>
</evidence>
<organism evidence="6 7">
    <name type="scientific">Encephalitozoon romaleae (strain SJ-2008)</name>
    <name type="common">Microsporidian parasite</name>
    <dbReference type="NCBI Taxonomy" id="1178016"/>
    <lineage>
        <taxon>Eukaryota</taxon>
        <taxon>Fungi</taxon>
        <taxon>Fungi incertae sedis</taxon>
        <taxon>Microsporidia</taxon>
        <taxon>Unikaryonidae</taxon>
        <taxon>Encephalitozoon</taxon>
    </lineage>
</organism>
<evidence type="ECO:0000256" key="1">
    <source>
        <dbReference type="ARBA" id="ARBA00004127"/>
    </source>
</evidence>
<dbReference type="Pfam" id="PF04750">
    <property type="entry name" value="Far-17a_AIG1"/>
    <property type="match status" value="1"/>
</dbReference>
<evidence type="ECO:0000256" key="2">
    <source>
        <dbReference type="ARBA" id="ARBA00022692"/>
    </source>
</evidence>
<evidence type="ECO:0000256" key="5">
    <source>
        <dbReference type="SAM" id="Phobius"/>
    </source>
</evidence>
<evidence type="ECO:0008006" key="8">
    <source>
        <dbReference type="Google" id="ProtNLM"/>
    </source>
</evidence>
<proteinExistence type="predicted"/>
<comment type="subcellular location">
    <subcellularLocation>
        <location evidence="1">Endomembrane system</location>
        <topology evidence="1">Multi-pass membrane protein</topology>
    </subcellularLocation>
</comment>
<accession>I7ADR2</accession>
<dbReference type="InterPro" id="IPR006838">
    <property type="entry name" value="ADTRP_AIG1"/>
</dbReference>
<feature type="transmembrane region" description="Helical" evidence="5">
    <location>
        <begin position="12"/>
        <end position="27"/>
    </location>
</feature>
<dbReference type="GO" id="GO:0016020">
    <property type="term" value="C:membrane"/>
    <property type="evidence" value="ECO:0007669"/>
    <property type="project" value="InterPro"/>
</dbReference>
<feature type="transmembrane region" description="Helical" evidence="5">
    <location>
        <begin position="122"/>
        <end position="140"/>
    </location>
</feature>
<feature type="transmembrane region" description="Helical" evidence="5">
    <location>
        <begin position="47"/>
        <end position="67"/>
    </location>
</feature>
<feature type="transmembrane region" description="Helical" evidence="5">
    <location>
        <begin position="79"/>
        <end position="102"/>
    </location>
</feature>
<dbReference type="AlphaFoldDB" id="I7ADR2"/>
<dbReference type="KEGG" id="ero:EROM_030940"/>
<dbReference type="PANTHER" id="PTHR10989:SF16">
    <property type="entry name" value="AT02829P-RELATED"/>
    <property type="match status" value="1"/>
</dbReference>
<keyword evidence="3 5" id="KW-1133">Transmembrane helix</keyword>
<dbReference type="PANTHER" id="PTHR10989">
    <property type="entry name" value="ANDROGEN-INDUCED PROTEIN 1-RELATED"/>
    <property type="match status" value="1"/>
</dbReference>
<dbReference type="GeneID" id="20521005"/>
<evidence type="ECO:0000313" key="6">
    <source>
        <dbReference type="EMBL" id="AFN82715.1"/>
    </source>
</evidence>
<gene>
    <name evidence="6" type="ordered locus">EROM_030940</name>
</gene>
<feature type="transmembrane region" description="Helical" evidence="5">
    <location>
        <begin position="192"/>
        <end position="211"/>
    </location>
</feature>
<keyword evidence="7" id="KW-1185">Reference proteome</keyword>
<sequence length="227" mass="26370">MEKRKTRSVLKEALKLVFLGFCVYATTDFSLPPEIVEMSNATSGGKFVYLTIITLYLTIISTVLGYISKTRVGKRLEEIYKDMLAVTFSLEGIVTTLFWSLYFINPTLLKNKSLYKRGIRESFLTELSAHLFPIILLLICQADVRLQKRKRCIYFIFGFGALYFLEICYFSFVNNGKWAYPIFRKMGWVQRILFVLIACFIGTLFYMGLLATNSLIYQEYEQPNEND</sequence>